<reference evidence="5" key="1">
    <citation type="journal article" date="2015" name="J. Biotechnol.">
        <title>Complete genome sequence of the actinobacterium Streptomyces glaucescens GLA.O (DSM 40922) consisting of a linear chromosome and one linear plasmid.</title>
        <authorList>
            <person name="Ortseifen V."/>
            <person name="Winkler A."/>
            <person name="Albersmeier A."/>
            <person name="Wendler S."/>
            <person name="Puhler A."/>
            <person name="Kalinowski J."/>
            <person name="Ruckert C."/>
        </authorList>
    </citation>
    <scope>NUCLEOTIDE SEQUENCE [LARGE SCALE GENOMIC DNA]</scope>
    <source>
        <strain evidence="5">DSM 40922 / GLA O</strain>
    </source>
</reference>
<dbReference type="AlphaFoldDB" id="A0A089XGP7"/>
<accession>A0A089XGP7</accession>
<dbReference type="InterPro" id="IPR058548">
    <property type="entry name" value="MlaB-like_STAS"/>
</dbReference>
<evidence type="ECO:0000256" key="2">
    <source>
        <dbReference type="RuleBase" id="RU003749"/>
    </source>
</evidence>
<dbReference type="PROSITE" id="PS50801">
    <property type="entry name" value="STAS"/>
    <property type="match status" value="1"/>
</dbReference>
<dbReference type="PANTHER" id="PTHR33495">
    <property type="entry name" value="ANTI-SIGMA FACTOR ANTAGONIST TM_1081-RELATED-RELATED"/>
    <property type="match status" value="1"/>
</dbReference>
<proteinExistence type="inferred from homology"/>
<dbReference type="SUPFAM" id="SSF52091">
    <property type="entry name" value="SpoIIaa-like"/>
    <property type="match status" value="1"/>
</dbReference>
<feature type="domain" description="STAS" evidence="3">
    <location>
        <begin position="17"/>
        <end position="113"/>
    </location>
</feature>
<protein>
    <recommendedName>
        <fullName evidence="2">Anti-sigma factor antagonist</fullName>
    </recommendedName>
</protein>
<dbReference type="KEGG" id="sgu:SGLAU_25845"/>
<evidence type="ECO:0000259" key="3">
    <source>
        <dbReference type="PROSITE" id="PS50801"/>
    </source>
</evidence>
<evidence type="ECO:0000313" key="5">
    <source>
        <dbReference type="Proteomes" id="UP000029482"/>
    </source>
</evidence>
<evidence type="ECO:0000256" key="1">
    <source>
        <dbReference type="ARBA" id="ARBA00009013"/>
    </source>
</evidence>
<dbReference type="HOGENOM" id="CLU_115403_3_2_11"/>
<dbReference type="Gene3D" id="3.30.750.24">
    <property type="entry name" value="STAS domain"/>
    <property type="match status" value="1"/>
</dbReference>
<dbReference type="GO" id="GO:0043856">
    <property type="term" value="F:anti-sigma factor antagonist activity"/>
    <property type="evidence" value="ECO:0007669"/>
    <property type="project" value="InterPro"/>
</dbReference>
<organism evidence="4 5">
    <name type="scientific">Streptomyces glaucescens</name>
    <dbReference type="NCBI Taxonomy" id="1907"/>
    <lineage>
        <taxon>Bacteria</taxon>
        <taxon>Bacillati</taxon>
        <taxon>Actinomycetota</taxon>
        <taxon>Actinomycetes</taxon>
        <taxon>Kitasatosporales</taxon>
        <taxon>Streptomycetaceae</taxon>
        <taxon>Streptomyces</taxon>
    </lineage>
</organism>
<dbReference type="InterPro" id="IPR036513">
    <property type="entry name" value="STAS_dom_sf"/>
</dbReference>
<dbReference type="eggNOG" id="COG1366">
    <property type="taxonomic scope" value="Bacteria"/>
</dbReference>
<dbReference type="EMBL" id="CP009438">
    <property type="protein sequence ID" value="AIS01107.1"/>
    <property type="molecule type" value="Genomic_DNA"/>
</dbReference>
<dbReference type="Proteomes" id="UP000029482">
    <property type="component" value="Chromosome"/>
</dbReference>
<comment type="similarity">
    <text evidence="1 2">Belongs to the anti-sigma-factor antagonist family.</text>
</comment>
<keyword evidence="5" id="KW-1185">Reference proteome</keyword>
<evidence type="ECO:0000313" key="4">
    <source>
        <dbReference type="EMBL" id="AIS01107.1"/>
    </source>
</evidence>
<dbReference type="InterPro" id="IPR003658">
    <property type="entry name" value="Anti-sigma_ant"/>
</dbReference>
<dbReference type="CDD" id="cd07043">
    <property type="entry name" value="STAS_anti-anti-sigma_factors"/>
    <property type="match status" value="1"/>
</dbReference>
<dbReference type="STRING" id="1907.SGLAU_25845"/>
<gene>
    <name evidence="4" type="ORF">SGLAU_25845</name>
</gene>
<dbReference type="NCBIfam" id="TIGR00377">
    <property type="entry name" value="ant_ant_sig"/>
    <property type="match status" value="1"/>
</dbReference>
<dbReference type="Pfam" id="PF13466">
    <property type="entry name" value="STAS_2"/>
    <property type="match status" value="1"/>
</dbReference>
<dbReference type="InterPro" id="IPR002645">
    <property type="entry name" value="STAS_dom"/>
</dbReference>
<sequence length="113" mass="11856">MMSTLDITTRDTATGPVLEITGDLDYASATRLRVLLPTLVLGPGRRLVLDLAGMTYCDSSGITALIAARARAEDAGAGFALAAVPDHTLRVLRIVGLDQVFALLPGSEAADRF</sequence>
<dbReference type="PANTHER" id="PTHR33495:SF2">
    <property type="entry name" value="ANTI-SIGMA FACTOR ANTAGONIST TM_1081-RELATED"/>
    <property type="match status" value="1"/>
</dbReference>
<name>A0A089XGP7_STRGA</name>